<dbReference type="EMBL" id="DVFZ01000023">
    <property type="protein sequence ID" value="HIQ81873.1"/>
    <property type="molecule type" value="Genomic_DNA"/>
</dbReference>
<keyword evidence="1" id="KW-1133">Transmembrane helix</keyword>
<protein>
    <submittedName>
        <fullName evidence="2">DUF2975 domain-containing protein</fullName>
    </submittedName>
</protein>
<dbReference type="AlphaFoldDB" id="A0A9D0ZJM9"/>
<feature type="transmembrane region" description="Helical" evidence="1">
    <location>
        <begin position="12"/>
        <end position="33"/>
    </location>
</feature>
<comment type="caution">
    <text evidence="2">The sequence shown here is derived from an EMBL/GenBank/DDBJ whole genome shotgun (WGS) entry which is preliminary data.</text>
</comment>
<gene>
    <name evidence="2" type="ORF">IAA52_02095</name>
</gene>
<dbReference type="Proteomes" id="UP000824260">
    <property type="component" value="Unassembled WGS sequence"/>
</dbReference>
<reference evidence="2" key="2">
    <citation type="journal article" date="2021" name="PeerJ">
        <title>Extensive microbial diversity within the chicken gut microbiome revealed by metagenomics and culture.</title>
        <authorList>
            <person name="Gilroy R."/>
            <person name="Ravi A."/>
            <person name="Getino M."/>
            <person name="Pursley I."/>
            <person name="Horton D.L."/>
            <person name="Alikhan N.F."/>
            <person name="Baker D."/>
            <person name="Gharbi K."/>
            <person name="Hall N."/>
            <person name="Watson M."/>
            <person name="Adriaenssens E.M."/>
            <person name="Foster-Nyarko E."/>
            <person name="Jarju S."/>
            <person name="Secka A."/>
            <person name="Antonio M."/>
            <person name="Oren A."/>
            <person name="Chaudhuri R.R."/>
            <person name="La Ragione R."/>
            <person name="Hildebrand F."/>
            <person name="Pallen M.J."/>
        </authorList>
    </citation>
    <scope>NUCLEOTIDE SEQUENCE</scope>
    <source>
        <strain evidence="2">ChiSjej6B24-2974</strain>
    </source>
</reference>
<keyword evidence="1" id="KW-0472">Membrane</keyword>
<name>A0A9D0ZJM9_9FIRM</name>
<proteinExistence type="predicted"/>
<evidence type="ECO:0000256" key="1">
    <source>
        <dbReference type="SAM" id="Phobius"/>
    </source>
</evidence>
<organism evidence="2 3">
    <name type="scientific">Candidatus Pullichristensenella stercorigallinarum</name>
    <dbReference type="NCBI Taxonomy" id="2840909"/>
    <lineage>
        <taxon>Bacteria</taxon>
        <taxon>Bacillati</taxon>
        <taxon>Bacillota</taxon>
        <taxon>Clostridia</taxon>
        <taxon>Candidatus Pullichristensenella</taxon>
    </lineage>
</organism>
<accession>A0A9D0ZJM9</accession>
<sequence>MHKHPESGMKLAALGAAALGLIVAIWLVPALASSMLKEYPELRHWYWPGLIYAWIVLLPGFAGLWEFWNICGQIGRDNSFSLENARSLARICFLALTMAVLLVLGAAALCILRMGQPGLLILMLGFGVACALVALLANALSQLVRRAAAIKDENDLTI</sequence>
<feature type="transmembrane region" description="Helical" evidence="1">
    <location>
        <begin position="45"/>
        <end position="68"/>
    </location>
</feature>
<evidence type="ECO:0000313" key="2">
    <source>
        <dbReference type="EMBL" id="HIQ81873.1"/>
    </source>
</evidence>
<dbReference type="InterPro" id="IPR021354">
    <property type="entry name" value="DUF2975"/>
</dbReference>
<reference evidence="2" key="1">
    <citation type="submission" date="2020-10" db="EMBL/GenBank/DDBJ databases">
        <authorList>
            <person name="Gilroy R."/>
        </authorList>
    </citation>
    <scope>NUCLEOTIDE SEQUENCE</scope>
    <source>
        <strain evidence="2">ChiSjej6B24-2974</strain>
    </source>
</reference>
<feature type="transmembrane region" description="Helical" evidence="1">
    <location>
        <begin position="88"/>
        <end position="114"/>
    </location>
</feature>
<evidence type="ECO:0000313" key="3">
    <source>
        <dbReference type="Proteomes" id="UP000824260"/>
    </source>
</evidence>
<dbReference type="Pfam" id="PF11188">
    <property type="entry name" value="DUF2975"/>
    <property type="match status" value="1"/>
</dbReference>
<keyword evidence="1" id="KW-0812">Transmembrane</keyword>
<feature type="transmembrane region" description="Helical" evidence="1">
    <location>
        <begin position="120"/>
        <end position="141"/>
    </location>
</feature>